<dbReference type="InterPro" id="IPR010310">
    <property type="entry name" value="T7SS_ESAT-6-like"/>
</dbReference>
<comment type="caution">
    <text evidence="3">The sequence shown here is derived from an EMBL/GenBank/DDBJ whole genome shotgun (WGS) entry which is preliminary data.</text>
</comment>
<evidence type="ECO:0000256" key="2">
    <source>
        <dbReference type="SAM" id="Coils"/>
    </source>
</evidence>
<keyword evidence="4" id="KW-1185">Reference proteome</keyword>
<keyword evidence="2" id="KW-0175">Coiled coil</keyword>
<dbReference type="Proteomes" id="UP001247307">
    <property type="component" value="Unassembled WGS sequence"/>
</dbReference>
<dbReference type="RefSeq" id="WP_309849854.1">
    <property type="nucleotide sequence ID" value="NZ_BAAAIU010000045.1"/>
</dbReference>
<evidence type="ECO:0000313" key="3">
    <source>
        <dbReference type="EMBL" id="MDR6891741.1"/>
    </source>
</evidence>
<reference evidence="3" key="1">
    <citation type="submission" date="2023-07" db="EMBL/GenBank/DDBJ databases">
        <title>Sequencing the genomes of 1000 actinobacteria strains.</title>
        <authorList>
            <person name="Klenk H.-P."/>
        </authorList>
    </citation>
    <scope>NUCLEOTIDE SEQUENCE</scope>
    <source>
        <strain evidence="3">DSM 13988</strain>
    </source>
</reference>
<dbReference type="EMBL" id="JAVDUI010000001">
    <property type="protein sequence ID" value="MDR6891741.1"/>
    <property type="molecule type" value="Genomic_DNA"/>
</dbReference>
<evidence type="ECO:0000313" key="4">
    <source>
        <dbReference type="Proteomes" id="UP001247307"/>
    </source>
</evidence>
<dbReference type="AlphaFoldDB" id="A0AAE4C4W3"/>
<comment type="similarity">
    <text evidence="1">Belongs to the WXG100 family.</text>
</comment>
<dbReference type="NCBIfam" id="TIGR03930">
    <property type="entry name" value="WXG100_ESAT6"/>
    <property type="match status" value="1"/>
</dbReference>
<dbReference type="SUPFAM" id="SSF140453">
    <property type="entry name" value="EsxAB dimer-like"/>
    <property type="match status" value="1"/>
</dbReference>
<accession>A0AAE4C4W3</accession>
<dbReference type="Gene3D" id="1.10.287.1060">
    <property type="entry name" value="ESAT-6-like"/>
    <property type="match status" value="1"/>
</dbReference>
<organism evidence="3 4">
    <name type="scientific">Falsarthrobacter nasiphocae</name>
    <dbReference type="NCBI Taxonomy" id="189863"/>
    <lineage>
        <taxon>Bacteria</taxon>
        <taxon>Bacillati</taxon>
        <taxon>Actinomycetota</taxon>
        <taxon>Actinomycetes</taxon>
        <taxon>Micrococcales</taxon>
        <taxon>Micrococcaceae</taxon>
        <taxon>Falsarthrobacter</taxon>
    </lineage>
</organism>
<sequence>MAIFNVDSEQLAQQSAQVQGTIARLQTEINQMQAGLQGLQASWGGQASNRFQGLVVEWRATQMRVEESLLHINEALSSASRTYAEVESQNTAMFG</sequence>
<name>A0AAE4C4W3_9MICC</name>
<gene>
    <name evidence="3" type="ORF">J2S35_000681</name>
</gene>
<proteinExistence type="inferred from homology"/>
<feature type="coiled-coil region" evidence="2">
    <location>
        <begin position="8"/>
        <end position="42"/>
    </location>
</feature>
<dbReference type="Pfam" id="PF06013">
    <property type="entry name" value="WXG100"/>
    <property type="match status" value="1"/>
</dbReference>
<protein>
    <recommendedName>
        <fullName evidence="1">ESAT-6-like protein</fullName>
    </recommendedName>
</protein>
<dbReference type="InterPro" id="IPR036689">
    <property type="entry name" value="ESAT-6-like_sf"/>
</dbReference>
<evidence type="ECO:0000256" key="1">
    <source>
        <dbReference type="RuleBase" id="RU362001"/>
    </source>
</evidence>